<dbReference type="InterPro" id="IPR050314">
    <property type="entry name" value="Glycosyl_Hydrlase_18"/>
</dbReference>
<dbReference type="InterPro" id="IPR029070">
    <property type="entry name" value="Chitinase_insertion_sf"/>
</dbReference>
<dbReference type="AlphaFoldDB" id="A0AAD5Y673"/>
<dbReference type="SMART" id="SM00636">
    <property type="entry name" value="Glyco_18"/>
    <property type="match status" value="1"/>
</dbReference>
<organism evidence="2 3">
    <name type="scientific">Boothiomyces macroporosus</name>
    <dbReference type="NCBI Taxonomy" id="261099"/>
    <lineage>
        <taxon>Eukaryota</taxon>
        <taxon>Fungi</taxon>
        <taxon>Fungi incertae sedis</taxon>
        <taxon>Chytridiomycota</taxon>
        <taxon>Chytridiomycota incertae sedis</taxon>
        <taxon>Chytridiomycetes</taxon>
        <taxon>Rhizophydiales</taxon>
        <taxon>Terramycetaceae</taxon>
        <taxon>Boothiomyces</taxon>
    </lineage>
</organism>
<dbReference type="EMBL" id="JADGKB010000083">
    <property type="protein sequence ID" value="KAJ3254555.1"/>
    <property type="molecule type" value="Genomic_DNA"/>
</dbReference>
<protein>
    <recommendedName>
        <fullName evidence="1">GH18 domain-containing protein</fullName>
    </recommendedName>
</protein>
<dbReference type="GO" id="GO:0005576">
    <property type="term" value="C:extracellular region"/>
    <property type="evidence" value="ECO:0007669"/>
    <property type="project" value="TreeGrafter"/>
</dbReference>
<evidence type="ECO:0000313" key="2">
    <source>
        <dbReference type="EMBL" id="KAJ3254555.1"/>
    </source>
</evidence>
<dbReference type="Proteomes" id="UP001210925">
    <property type="component" value="Unassembled WGS sequence"/>
</dbReference>
<dbReference type="SUPFAM" id="SSF54556">
    <property type="entry name" value="Chitinase insertion domain"/>
    <property type="match status" value="1"/>
</dbReference>
<dbReference type="PANTHER" id="PTHR11177">
    <property type="entry name" value="CHITINASE"/>
    <property type="match status" value="1"/>
</dbReference>
<name>A0AAD5Y673_9FUNG</name>
<proteinExistence type="predicted"/>
<evidence type="ECO:0000259" key="1">
    <source>
        <dbReference type="PROSITE" id="PS51910"/>
    </source>
</evidence>
<dbReference type="InterPro" id="IPR001223">
    <property type="entry name" value="Glyco_hydro18_cat"/>
</dbReference>
<dbReference type="Pfam" id="PF00704">
    <property type="entry name" value="Glyco_hydro_18"/>
    <property type="match status" value="1"/>
</dbReference>
<sequence>MQSLQENWNSGKKLIVYHTNWACYGRNFQVKDLPVNYISDINYSFLDLKPNAQGFYVPAFSDPWSDVDKRYGDPKESVQPLDHQQPANPGEYFGNLGQFMKLKRAGYKFNLGLSIGGWSFSTHFSEAVATPESRLAFVNACMEILNRFPGLISRLDFDWEHISPPGANYGKEGNSTSPNDGNSLFRLGPNFGMLLELLRNHLDHSPFSNVTITACVTGDPNAMSALPISVMGRVLESINIMSYDMACSSYGQCLAGHHTNLYSTHYSQMSIDQAVKKYISLGIPREKIVIGAALYSRGFANTDGLGKPSFGIVDDRSWEDGVCDYKTLPRPGAAEYYDEAAQAHYSYDPNRRILNSYDSVRSIKAKCDYVWKEGLKGVIVWESAGDYPISDPRSLLATLYHGLVNKP</sequence>
<dbReference type="InterPro" id="IPR011583">
    <property type="entry name" value="Chitinase_II/V-like_cat"/>
</dbReference>
<dbReference type="Gene3D" id="3.10.50.10">
    <property type="match status" value="1"/>
</dbReference>
<accession>A0AAD5Y673</accession>
<dbReference type="GO" id="GO:0005975">
    <property type="term" value="P:carbohydrate metabolic process"/>
    <property type="evidence" value="ECO:0007669"/>
    <property type="project" value="InterPro"/>
</dbReference>
<evidence type="ECO:0000313" key="3">
    <source>
        <dbReference type="Proteomes" id="UP001210925"/>
    </source>
</evidence>
<dbReference type="SUPFAM" id="SSF51445">
    <property type="entry name" value="(Trans)glycosidases"/>
    <property type="match status" value="1"/>
</dbReference>
<keyword evidence="3" id="KW-1185">Reference proteome</keyword>
<dbReference type="PANTHER" id="PTHR11177:SF317">
    <property type="entry name" value="CHITINASE 12-RELATED"/>
    <property type="match status" value="1"/>
</dbReference>
<dbReference type="GO" id="GO:0006032">
    <property type="term" value="P:chitin catabolic process"/>
    <property type="evidence" value="ECO:0007669"/>
    <property type="project" value="TreeGrafter"/>
</dbReference>
<dbReference type="PROSITE" id="PS51910">
    <property type="entry name" value="GH18_2"/>
    <property type="match status" value="1"/>
</dbReference>
<dbReference type="InterPro" id="IPR017853">
    <property type="entry name" value="GH"/>
</dbReference>
<reference evidence="2" key="1">
    <citation type="submission" date="2020-05" db="EMBL/GenBank/DDBJ databases">
        <title>Phylogenomic resolution of chytrid fungi.</title>
        <authorList>
            <person name="Stajich J.E."/>
            <person name="Amses K."/>
            <person name="Simmons R."/>
            <person name="Seto K."/>
            <person name="Myers J."/>
            <person name="Bonds A."/>
            <person name="Quandt C.A."/>
            <person name="Barry K."/>
            <person name="Liu P."/>
            <person name="Grigoriev I."/>
            <person name="Longcore J.E."/>
            <person name="James T.Y."/>
        </authorList>
    </citation>
    <scope>NUCLEOTIDE SEQUENCE</scope>
    <source>
        <strain evidence="2">PLAUS21</strain>
    </source>
</reference>
<comment type="caution">
    <text evidence="2">The sequence shown here is derived from an EMBL/GenBank/DDBJ whole genome shotgun (WGS) entry which is preliminary data.</text>
</comment>
<gene>
    <name evidence="2" type="ORF">HK103_007109</name>
</gene>
<dbReference type="Gene3D" id="3.20.20.80">
    <property type="entry name" value="Glycosidases"/>
    <property type="match status" value="1"/>
</dbReference>
<dbReference type="GO" id="GO:0004568">
    <property type="term" value="F:chitinase activity"/>
    <property type="evidence" value="ECO:0007669"/>
    <property type="project" value="TreeGrafter"/>
</dbReference>
<dbReference type="GO" id="GO:0008061">
    <property type="term" value="F:chitin binding"/>
    <property type="evidence" value="ECO:0007669"/>
    <property type="project" value="InterPro"/>
</dbReference>
<feature type="domain" description="GH18" evidence="1">
    <location>
        <begin position="12"/>
        <end position="406"/>
    </location>
</feature>